<evidence type="ECO:0000313" key="1">
    <source>
        <dbReference type="EMBL" id="VZO39909.1"/>
    </source>
</evidence>
<comment type="caution">
    <text evidence="1">The sequence shown here is derived from an EMBL/GenBank/DDBJ whole genome shotgun (WGS) entry which is preliminary data.</text>
</comment>
<dbReference type="InterPro" id="IPR012349">
    <property type="entry name" value="Split_barrel_FMN-bd"/>
</dbReference>
<dbReference type="Gene3D" id="2.30.110.10">
    <property type="entry name" value="Electron Transport, Fmn-binding Protein, Chain A"/>
    <property type="match status" value="1"/>
</dbReference>
<dbReference type="RefSeq" id="WP_156743205.1">
    <property type="nucleotide sequence ID" value="NZ_CACRYJ010000066.1"/>
</dbReference>
<keyword evidence="2" id="KW-1185">Reference proteome</keyword>
<dbReference type="Proteomes" id="UP000419743">
    <property type="component" value="Unassembled WGS sequence"/>
</dbReference>
<gene>
    <name evidence="1" type="ORF">HALOF300_04607</name>
</gene>
<dbReference type="NCBIfam" id="TIGR00026">
    <property type="entry name" value="hi_GC_TIGR00026"/>
    <property type="match status" value="1"/>
</dbReference>
<dbReference type="EMBL" id="CACRYJ010000066">
    <property type="protein sequence ID" value="VZO39909.1"/>
    <property type="molecule type" value="Genomic_DNA"/>
</dbReference>
<dbReference type="Pfam" id="PF04075">
    <property type="entry name" value="F420H2_quin_red"/>
    <property type="match status" value="1"/>
</dbReference>
<evidence type="ECO:0000313" key="2">
    <source>
        <dbReference type="Proteomes" id="UP000419743"/>
    </source>
</evidence>
<accession>A0A7M4DR15</accession>
<dbReference type="InterPro" id="IPR004378">
    <property type="entry name" value="F420H2_quin_Rdtase"/>
</dbReference>
<sequence>MRKIPRVIARAPIPMFRLGLGGLLSKRFVMLEHRGRRSGLIREVVLETIKIDGDIVYVISGYGWTSQWLRNVKADPRVRMWSGWGTGVSAIARILDPVEGRIVLDDYRKRHPGTVRTLAKGLGIEGFTVDGPLPEDIAERMPLVRLRPRR</sequence>
<reference evidence="1 2" key="1">
    <citation type="submission" date="2019-11" db="EMBL/GenBank/DDBJ databases">
        <authorList>
            <person name="Criscuolo A."/>
        </authorList>
    </citation>
    <scope>NUCLEOTIDE SEQUENCE [LARGE SCALE GENOMIC DNA]</scope>
    <source>
        <strain evidence="1">CIP111667</strain>
    </source>
</reference>
<organism evidence="1 2">
    <name type="scientific">Occultella aeris</name>
    <dbReference type="NCBI Taxonomy" id="2761496"/>
    <lineage>
        <taxon>Bacteria</taxon>
        <taxon>Bacillati</taxon>
        <taxon>Actinomycetota</taxon>
        <taxon>Actinomycetes</taxon>
        <taxon>Micrococcales</taxon>
        <taxon>Ruaniaceae</taxon>
        <taxon>Occultella</taxon>
    </lineage>
</organism>
<protein>
    <recommendedName>
        <fullName evidence="3">Nitroreductase family deazaflavin-dependent oxidoreductase</fullName>
    </recommendedName>
</protein>
<evidence type="ECO:0008006" key="3">
    <source>
        <dbReference type="Google" id="ProtNLM"/>
    </source>
</evidence>
<dbReference type="GO" id="GO:0016491">
    <property type="term" value="F:oxidoreductase activity"/>
    <property type="evidence" value="ECO:0007669"/>
    <property type="project" value="InterPro"/>
</dbReference>
<name>A0A7M4DR15_9MICO</name>
<dbReference type="AlphaFoldDB" id="A0A7M4DR15"/>
<proteinExistence type="predicted"/>